<keyword evidence="2" id="KW-0732">Signal</keyword>
<dbReference type="Proteomes" id="UP000000305">
    <property type="component" value="Unassembled WGS sequence"/>
</dbReference>
<accession>E9HGD3</accession>
<feature type="transmembrane region" description="Helical" evidence="1">
    <location>
        <begin position="47"/>
        <end position="68"/>
    </location>
</feature>
<organism evidence="3 4">
    <name type="scientific">Daphnia pulex</name>
    <name type="common">Water flea</name>
    <dbReference type="NCBI Taxonomy" id="6669"/>
    <lineage>
        <taxon>Eukaryota</taxon>
        <taxon>Metazoa</taxon>
        <taxon>Ecdysozoa</taxon>
        <taxon>Arthropoda</taxon>
        <taxon>Crustacea</taxon>
        <taxon>Branchiopoda</taxon>
        <taxon>Diplostraca</taxon>
        <taxon>Cladocera</taxon>
        <taxon>Anomopoda</taxon>
        <taxon>Daphniidae</taxon>
        <taxon>Daphnia</taxon>
    </lineage>
</organism>
<evidence type="ECO:0000313" key="4">
    <source>
        <dbReference type="Proteomes" id="UP000000305"/>
    </source>
</evidence>
<keyword evidence="1" id="KW-0472">Membrane</keyword>
<dbReference type="EMBL" id="GL732640">
    <property type="protein sequence ID" value="EFX69206.1"/>
    <property type="molecule type" value="Genomic_DNA"/>
</dbReference>
<reference evidence="3 4" key="1">
    <citation type="journal article" date="2011" name="Science">
        <title>The ecoresponsive genome of Daphnia pulex.</title>
        <authorList>
            <person name="Colbourne J.K."/>
            <person name="Pfrender M.E."/>
            <person name="Gilbert D."/>
            <person name="Thomas W.K."/>
            <person name="Tucker A."/>
            <person name="Oakley T.H."/>
            <person name="Tokishita S."/>
            <person name="Aerts A."/>
            <person name="Arnold G.J."/>
            <person name="Basu M.K."/>
            <person name="Bauer D.J."/>
            <person name="Caceres C.E."/>
            <person name="Carmel L."/>
            <person name="Casola C."/>
            <person name="Choi J.H."/>
            <person name="Detter J.C."/>
            <person name="Dong Q."/>
            <person name="Dusheyko S."/>
            <person name="Eads B.D."/>
            <person name="Frohlich T."/>
            <person name="Geiler-Samerotte K.A."/>
            <person name="Gerlach D."/>
            <person name="Hatcher P."/>
            <person name="Jogdeo S."/>
            <person name="Krijgsveld J."/>
            <person name="Kriventseva E.V."/>
            <person name="Kultz D."/>
            <person name="Laforsch C."/>
            <person name="Lindquist E."/>
            <person name="Lopez J."/>
            <person name="Manak J.R."/>
            <person name="Muller J."/>
            <person name="Pangilinan J."/>
            <person name="Patwardhan R.P."/>
            <person name="Pitluck S."/>
            <person name="Pritham E.J."/>
            <person name="Rechtsteiner A."/>
            <person name="Rho M."/>
            <person name="Rogozin I.B."/>
            <person name="Sakarya O."/>
            <person name="Salamov A."/>
            <person name="Schaack S."/>
            <person name="Shapiro H."/>
            <person name="Shiga Y."/>
            <person name="Skalitzky C."/>
            <person name="Smith Z."/>
            <person name="Souvorov A."/>
            <person name="Sung W."/>
            <person name="Tang Z."/>
            <person name="Tsuchiya D."/>
            <person name="Tu H."/>
            <person name="Vos H."/>
            <person name="Wang M."/>
            <person name="Wolf Y.I."/>
            <person name="Yamagata H."/>
            <person name="Yamada T."/>
            <person name="Ye Y."/>
            <person name="Shaw J.R."/>
            <person name="Andrews J."/>
            <person name="Crease T.J."/>
            <person name="Tang H."/>
            <person name="Lucas S.M."/>
            <person name="Robertson H.M."/>
            <person name="Bork P."/>
            <person name="Koonin E.V."/>
            <person name="Zdobnov E.M."/>
            <person name="Grigoriev I.V."/>
            <person name="Lynch M."/>
            <person name="Boore J.L."/>
        </authorList>
    </citation>
    <scope>NUCLEOTIDE SEQUENCE [LARGE SCALE GENOMIC DNA]</scope>
</reference>
<protein>
    <recommendedName>
        <fullName evidence="5">Secreted protein</fullName>
    </recommendedName>
</protein>
<gene>
    <name evidence="3" type="ORF">DAPPUDRAFT_301018</name>
</gene>
<feature type="signal peptide" evidence="2">
    <location>
        <begin position="1"/>
        <end position="21"/>
    </location>
</feature>
<evidence type="ECO:0000256" key="1">
    <source>
        <dbReference type="SAM" id="Phobius"/>
    </source>
</evidence>
<dbReference type="HOGENOM" id="CLU_2335710_0_0_1"/>
<evidence type="ECO:0000256" key="2">
    <source>
        <dbReference type="SAM" id="SignalP"/>
    </source>
</evidence>
<keyword evidence="1" id="KW-0812">Transmembrane</keyword>
<keyword evidence="1" id="KW-1133">Transmembrane helix</keyword>
<evidence type="ECO:0000313" key="3">
    <source>
        <dbReference type="EMBL" id="EFX69206.1"/>
    </source>
</evidence>
<name>E9HGD3_DAPPU</name>
<keyword evidence="4" id="KW-1185">Reference proteome</keyword>
<feature type="transmembrane region" description="Helical" evidence="1">
    <location>
        <begin position="75"/>
        <end position="97"/>
    </location>
</feature>
<feature type="chain" id="PRO_5003238106" description="Secreted protein" evidence="2">
    <location>
        <begin position="22"/>
        <end position="98"/>
    </location>
</feature>
<dbReference type="AlphaFoldDB" id="E9HGD3"/>
<dbReference type="KEGG" id="dpx:DAPPUDRAFT_301018"/>
<evidence type="ECO:0008006" key="5">
    <source>
        <dbReference type="Google" id="ProtNLM"/>
    </source>
</evidence>
<dbReference type="InParanoid" id="E9HGD3"/>
<proteinExistence type="predicted"/>
<sequence>MAIFKFFRLSLAPFFAEPSQCLCVGECIFRAVCACFGTPENLSSHLPAAAAAAAAVSVCLSLFILFFLKILVSCRFCFFPSNFFFWMTMISFGGRYVQ</sequence>